<gene>
    <name evidence="1" type="ORF">G6N73_02540</name>
</gene>
<organism evidence="1 2">
    <name type="scientific">Allomesorhizobium camelthorni</name>
    <dbReference type="NCBI Taxonomy" id="475069"/>
    <lineage>
        <taxon>Bacteria</taxon>
        <taxon>Pseudomonadati</taxon>
        <taxon>Pseudomonadota</taxon>
        <taxon>Alphaproteobacteria</taxon>
        <taxon>Hyphomicrobiales</taxon>
        <taxon>Phyllobacteriaceae</taxon>
        <taxon>Allomesorhizobium</taxon>
    </lineage>
</organism>
<protein>
    <submittedName>
        <fullName evidence="1">Uncharacterized protein</fullName>
    </submittedName>
</protein>
<reference evidence="1 2" key="1">
    <citation type="submission" date="2020-02" db="EMBL/GenBank/DDBJ databases">
        <title>Genome sequence of strain CCNWXJ40-4.</title>
        <authorList>
            <person name="Gao J."/>
            <person name="Sun J."/>
        </authorList>
    </citation>
    <scope>NUCLEOTIDE SEQUENCE [LARGE SCALE GENOMIC DNA]</scope>
    <source>
        <strain evidence="1 2">CCNWXJ 40-4</strain>
    </source>
</reference>
<comment type="caution">
    <text evidence="1">The sequence shown here is derived from an EMBL/GenBank/DDBJ whole genome shotgun (WGS) entry which is preliminary data.</text>
</comment>
<accession>A0A6G4W737</accession>
<dbReference type="AlphaFoldDB" id="A0A6G4W737"/>
<evidence type="ECO:0000313" key="1">
    <source>
        <dbReference type="EMBL" id="NGO50063.1"/>
    </source>
</evidence>
<dbReference type="EMBL" id="JAAKZF010000002">
    <property type="protein sequence ID" value="NGO50063.1"/>
    <property type="molecule type" value="Genomic_DNA"/>
</dbReference>
<dbReference type="Proteomes" id="UP001642900">
    <property type="component" value="Unassembled WGS sequence"/>
</dbReference>
<keyword evidence="2" id="KW-1185">Reference proteome</keyword>
<proteinExistence type="predicted"/>
<evidence type="ECO:0000313" key="2">
    <source>
        <dbReference type="Proteomes" id="UP001642900"/>
    </source>
</evidence>
<sequence length="76" mass="8013">MAKTENGTSQILEVRVADLASKMRSAQVTEDEMKAFQKVAALMGGGAGSLRLNADDLIAASFVAEALSNSTPSRQR</sequence>
<dbReference type="RefSeq" id="WP_165022929.1">
    <property type="nucleotide sequence ID" value="NZ_JAAKZF010000002.1"/>
</dbReference>
<name>A0A6G4W737_9HYPH</name>